<feature type="transmembrane region" description="Helical" evidence="1">
    <location>
        <begin position="140"/>
        <end position="157"/>
    </location>
</feature>
<keyword evidence="4" id="KW-1185">Reference proteome</keyword>
<keyword evidence="1" id="KW-0472">Membrane</keyword>
<keyword evidence="1" id="KW-1133">Transmembrane helix</keyword>
<accession>A0ABS1J6J0</accession>
<dbReference type="EMBL" id="JAEQNB010000001">
    <property type="protein sequence ID" value="MBL0385790.1"/>
    <property type="molecule type" value="Genomic_DNA"/>
</dbReference>
<organism evidence="3 4">
    <name type="scientific">Tumebacillus amylolyticus</name>
    <dbReference type="NCBI Taxonomy" id="2801339"/>
    <lineage>
        <taxon>Bacteria</taxon>
        <taxon>Bacillati</taxon>
        <taxon>Bacillota</taxon>
        <taxon>Bacilli</taxon>
        <taxon>Bacillales</taxon>
        <taxon>Alicyclobacillaceae</taxon>
        <taxon>Tumebacillus</taxon>
    </lineage>
</organism>
<comment type="caution">
    <text evidence="3">The sequence shown here is derived from an EMBL/GenBank/DDBJ whole genome shotgun (WGS) entry which is preliminary data.</text>
</comment>
<reference evidence="3 4" key="1">
    <citation type="submission" date="2021-01" db="EMBL/GenBank/DDBJ databases">
        <title>Tumebacillus sp. strain ITR2 16S ribosomal RNA gene Genome sequencing and assembly.</title>
        <authorList>
            <person name="Kang M."/>
        </authorList>
    </citation>
    <scope>NUCLEOTIDE SEQUENCE [LARGE SCALE GENOMIC DNA]</scope>
    <source>
        <strain evidence="3 4">ITR2</strain>
    </source>
</reference>
<dbReference type="InterPro" id="IPR053150">
    <property type="entry name" value="Teicoplanin_resist-assoc"/>
</dbReference>
<evidence type="ECO:0000313" key="3">
    <source>
        <dbReference type="EMBL" id="MBL0385790.1"/>
    </source>
</evidence>
<evidence type="ECO:0000313" key="4">
    <source>
        <dbReference type="Proteomes" id="UP000602284"/>
    </source>
</evidence>
<gene>
    <name evidence="3" type="ORF">JJB07_03930</name>
</gene>
<feature type="transmembrane region" description="Helical" evidence="1">
    <location>
        <begin position="33"/>
        <end position="54"/>
    </location>
</feature>
<evidence type="ECO:0000259" key="2">
    <source>
        <dbReference type="Pfam" id="PF04892"/>
    </source>
</evidence>
<dbReference type="Pfam" id="PF04892">
    <property type="entry name" value="VanZ"/>
    <property type="match status" value="1"/>
</dbReference>
<feature type="transmembrane region" description="Helical" evidence="1">
    <location>
        <begin position="109"/>
        <end position="128"/>
    </location>
</feature>
<protein>
    <submittedName>
        <fullName evidence="3">VanZ family protein</fullName>
    </submittedName>
</protein>
<sequence length="168" mass="19508">MIRIDYPTFLLPALVLWIFWRRNKYHDVGRELWVNLFFLYGLGVAYVTFFPLTIRVSTLRHVNLIPFVEMKWLLYRPIVAVMNLGGNVVMFAPLGFFLPLLGGRRFQSFVKTTGAGLLLSVGIEFLQYLTGAREADIDDVMLNTLGAALGYWLYLLWQRRTTTQEKRP</sequence>
<dbReference type="Proteomes" id="UP000602284">
    <property type="component" value="Unassembled WGS sequence"/>
</dbReference>
<proteinExistence type="predicted"/>
<feature type="transmembrane region" description="Helical" evidence="1">
    <location>
        <begin position="6"/>
        <end position="21"/>
    </location>
</feature>
<dbReference type="RefSeq" id="WP_201631292.1">
    <property type="nucleotide sequence ID" value="NZ_JAEQNB010000001.1"/>
</dbReference>
<dbReference type="InterPro" id="IPR006976">
    <property type="entry name" value="VanZ-like"/>
</dbReference>
<feature type="domain" description="VanZ-like" evidence="2">
    <location>
        <begin position="37"/>
        <end position="157"/>
    </location>
</feature>
<name>A0ABS1J6J0_9BACL</name>
<feature type="transmembrane region" description="Helical" evidence="1">
    <location>
        <begin position="74"/>
        <end position="97"/>
    </location>
</feature>
<dbReference type="PANTHER" id="PTHR36834:SF1">
    <property type="entry name" value="INTEGRAL MEMBRANE PROTEIN"/>
    <property type="match status" value="1"/>
</dbReference>
<keyword evidence="1" id="KW-0812">Transmembrane</keyword>
<dbReference type="PANTHER" id="PTHR36834">
    <property type="entry name" value="MEMBRANE PROTEIN-RELATED"/>
    <property type="match status" value="1"/>
</dbReference>
<evidence type="ECO:0000256" key="1">
    <source>
        <dbReference type="SAM" id="Phobius"/>
    </source>
</evidence>